<dbReference type="SUPFAM" id="SSF52058">
    <property type="entry name" value="L domain-like"/>
    <property type="match status" value="1"/>
</dbReference>
<dbReference type="AlphaFoldDB" id="A0A815BPL1"/>
<protein>
    <submittedName>
        <fullName evidence="2">Uncharacterized protein</fullName>
    </submittedName>
</protein>
<sequence length="348" mass="41282">MFSYYYYYYYYFVLLFIFQLSIIPSRQQHQQLVDDCNMNMVHVCKCINFPLFTLYDQSYMTKPKSLNQDLYCIGNETDSSIFNQLRYLYYRFRTITLTNYKLIPTKAFQFVRFDTQSVTQTYKRNNKNYIALINIEETQQAMFDEINLKDAYDQLIILFINSPNMIYMDFGLKNLYCYELKLINTNPLIPIKFFINSSIQHLIIQNNQFKGFIFDSNNFKNDIKILILTLNGLAVRHLNGKHFPIIDSLNELIINSQILLTLNSYQLSKKFPNLKSFTLFSQSIQHITSKMFKSFYTLEKLILNGITTIENEGLFNLKNLKELNLGSNILRLDPFAFYQLGNDQTFLL</sequence>
<dbReference type="OrthoDB" id="6343311at2759"/>
<feature type="transmembrane region" description="Helical" evidence="1">
    <location>
        <begin position="6"/>
        <end position="23"/>
    </location>
</feature>
<evidence type="ECO:0000313" key="4">
    <source>
        <dbReference type="Proteomes" id="UP000663829"/>
    </source>
</evidence>
<evidence type="ECO:0000256" key="1">
    <source>
        <dbReference type="SAM" id="Phobius"/>
    </source>
</evidence>
<dbReference type="EMBL" id="CAJNOQ010011274">
    <property type="protein sequence ID" value="CAF1272619.1"/>
    <property type="molecule type" value="Genomic_DNA"/>
</dbReference>
<name>A0A815BPL1_9BILA</name>
<dbReference type="Gene3D" id="3.80.10.10">
    <property type="entry name" value="Ribonuclease Inhibitor"/>
    <property type="match status" value="1"/>
</dbReference>
<dbReference type="Proteomes" id="UP000681722">
    <property type="component" value="Unassembled WGS sequence"/>
</dbReference>
<reference evidence="2" key="1">
    <citation type="submission" date="2021-02" db="EMBL/GenBank/DDBJ databases">
        <authorList>
            <person name="Nowell W R."/>
        </authorList>
    </citation>
    <scope>NUCLEOTIDE SEQUENCE</scope>
</reference>
<dbReference type="Proteomes" id="UP000663829">
    <property type="component" value="Unassembled WGS sequence"/>
</dbReference>
<evidence type="ECO:0000313" key="3">
    <source>
        <dbReference type="EMBL" id="CAF4061935.1"/>
    </source>
</evidence>
<proteinExistence type="predicted"/>
<accession>A0A815BPL1</accession>
<dbReference type="EMBL" id="CAJOBC010024124">
    <property type="protein sequence ID" value="CAF4061935.1"/>
    <property type="molecule type" value="Genomic_DNA"/>
</dbReference>
<organism evidence="2 4">
    <name type="scientific">Didymodactylos carnosus</name>
    <dbReference type="NCBI Taxonomy" id="1234261"/>
    <lineage>
        <taxon>Eukaryota</taxon>
        <taxon>Metazoa</taxon>
        <taxon>Spiralia</taxon>
        <taxon>Gnathifera</taxon>
        <taxon>Rotifera</taxon>
        <taxon>Eurotatoria</taxon>
        <taxon>Bdelloidea</taxon>
        <taxon>Philodinida</taxon>
        <taxon>Philodinidae</taxon>
        <taxon>Didymodactylos</taxon>
    </lineage>
</organism>
<keyword evidence="1" id="KW-1133">Transmembrane helix</keyword>
<feature type="non-terminal residue" evidence="2">
    <location>
        <position position="1"/>
    </location>
</feature>
<keyword evidence="1" id="KW-0472">Membrane</keyword>
<keyword evidence="1" id="KW-0812">Transmembrane</keyword>
<gene>
    <name evidence="2" type="ORF">GPM918_LOCUS27157</name>
    <name evidence="3" type="ORF">SRO942_LOCUS27438</name>
</gene>
<keyword evidence="4" id="KW-1185">Reference proteome</keyword>
<comment type="caution">
    <text evidence="2">The sequence shown here is derived from an EMBL/GenBank/DDBJ whole genome shotgun (WGS) entry which is preliminary data.</text>
</comment>
<dbReference type="InterPro" id="IPR032675">
    <property type="entry name" value="LRR_dom_sf"/>
</dbReference>
<evidence type="ECO:0000313" key="2">
    <source>
        <dbReference type="EMBL" id="CAF1272619.1"/>
    </source>
</evidence>